<feature type="compositionally biased region" description="Basic and acidic residues" evidence="1">
    <location>
        <begin position="69"/>
        <end position="82"/>
    </location>
</feature>
<gene>
    <name evidence="3" type="ORF">LCGC14_1708170</name>
</gene>
<evidence type="ECO:0000313" key="3">
    <source>
        <dbReference type="EMBL" id="KKM14232.1"/>
    </source>
</evidence>
<dbReference type="AlphaFoldDB" id="A0A0F9HGF9"/>
<feature type="domain" description="DUF4124" evidence="2">
    <location>
        <begin position="12"/>
        <end position="59"/>
    </location>
</feature>
<dbReference type="Pfam" id="PF13511">
    <property type="entry name" value="DUF4124"/>
    <property type="match status" value="1"/>
</dbReference>
<evidence type="ECO:0000259" key="2">
    <source>
        <dbReference type="Pfam" id="PF13511"/>
    </source>
</evidence>
<sequence length="95" mass="11150">MPQWKYIISMILFLFSATVSAEFYRFVDKDGTIHYTDDLSKVPENQLPGIQKYKEYESDTRFQPANGQESKKSQIEKTERLHPKATTPYHEMSGR</sequence>
<reference evidence="3" key="1">
    <citation type="journal article" date="2015" name="Nature">
        <title>Complex archaea that bridge the gap between prokaryotes and eukaryotes.</title>
        <authorList>
            <person name="Spang A."/>
            <person name="Saw J.H."/>
            <person name="Jorgensen S.L."/>
            <person name="Zaremba-Niedzwiedzka K."/>
            <person name="Martijn J."/>
            <person name="Lind A.E."/>
            <person name="van Eijk R."/>
            <person name="Schleper C."/>
            <person name="Guy L."/>
            <person name="Ettema T.J."/>
        </authorList>
    </citation>
    <scope>NUCLEOTIDE SEQUENCE</scope>
</reference>
<organism evidence="3">
    <name type="scientific">marine sediment metagenome</name>
    <dbReference type="NCBI Taxonomy" id="412755"/>
    <lineage>
        <taxon>unclassified sequences</taxon>
        <taxon>metagenomes</taxon>
        <taxon>ecological metagenomes</taxon>
    </lineage>
</organism>
<feature type="region of interest" description="Disordered" evidence="1">
    <location>
        <begin position="58"/>
        <end position="95"/>
    </location>
</feature>
<evidence type="ECO:0000256" key="1">
    <source>
        <dbReference type="SAM" id="MobiDB-lite"/>
    </source>
</evidence>
<accession>A0A0F9HGF9</accession>
<comment type="caution">
    <text evidence="3">The sequence shown here is derived from an EMBL/GenBank/DDBJ whole genome shotgun (WGS) entry which is preliminary data.</text>
</comment>
<dbReference type="InterPro" id="IPR025392">
    <property type="entry name" value="DUF4124"/>
</dbReference>
<proteinExistence type="predicted"/>
<dbReference type="EMBL" id="LAZR01015197">
    <property type="protein sequence ID" value="KKM14232.1"/>
    <property type="molecule type" value="Genomic_DNA"/>
</dbReference>
<protein>
    <recommendedName>
        <fullName evidence="2">DUF4124 domain-containing protein</fullName>
    </recommendedName>
</protein>
<name>A0A0F9HGF9_9ZZZZ</name>